<accession>A0ACB8B0Y6</accession>
<proteinExistence type="predicted"/>
<keyword evidence="2" id="KW-1185">Reference proteome</keyword>
<dbReference type="Proteomes" id="UP000790709">
    <property type="component" value="Unassembled WGS sequence"/>
</dbReference>
<organism evidence="1 2">
    <name type="scientific">Leucogyrophana mollusca</name>
    <dbReference type="NCBI Taxonomy" id="85980"/>
    <lineage>
        <taxon>Eukaryota</taxon>
        <taxon>Fungi</taxon>
        <taxon>Dikarya</taxon>
        <taxon>Basidiomycota</taxon>
        <taxon>Agaricomycotina</taxon>
        <taxon>Agaricomycetes</taxon>
        <taxon>Agaricomycetidae</taxon>
        <taxon>Boletales</taxon>
        <taxon>Boletales incertae sedis</taxon>
        <taxon>Leucogyrophana</taxon>
    </lineage>
</organism>
<evidence type="ECO:0000313" key="1">
    <source>
        <dbReference type="EMBL" id="KAH7918508.1"/>
    </source>
</evidence>
<comment type="caution">
    <text evidence="1">The sequence shown here is derived from an EMBL/GenBank/DDBJ whole genome shotgun (WGS) entry which is preliminary data.</text>
</comment>
<protein>
    <submittedName>
        <fullName evidence="1">Uncharacterized protein</fullName>
    </submittedName>
</protein>
<reference evidence="1" key="1">
    <citation type="journal article" date="2021" name="New Phytol.">
        <title>Evolutionary innovations through gain and loss of genes in the ectomycorrhizal Boletales.</title>
        <authorList>
            <person name="Wu G."/>
            <person name="Miyauchi S."/>
            <person name="Morin E."/>
            <person name="Kuo A."/>
            <person name="Drula E."/>
            <person name="Varga T."/>
            <person name="Kohler A."/>
            <person name="Feng B."/>
            <person name="Cao Y."/>
            <person name="Lipzen A."/>
            <person name="Daum C."/>
            <person name="Hundley H."/>
            <person name="Pangilinan J."/>
            <person name="Johnson J."/>
            <person name="Barry K."/>
            <person name="LaButti K."/>
            <person name="Ng V."/>
            <person name="Ahrendt S."/>
            <person name="Min B."/>
            <person name="Choi I.G."/>
            <person name="Park H."/>
            <person name="Plett J.M."/>
            <person name="Magnuson J."/>
            <person name="Spatafora J.W."/>
            <person name="Nagy L.G."/>
            <person name="Henrissat B."/>
            <person name="Grigoriev I.V."/>
            <person name="Yang Z.L."/>
            <person name="Xu J."/>
            <person name="Martin F.M."/>
        </authorList>
    </citation>
    <scope>NUCLEOTIDE SEQUENCE</scope>
    <source>
        <strain evidence="1">KUC20120723A-06</strain>
    </source>
</reference>
<name>A0ACB8B0Y6_9AGAM</name>
<sequence>MTGHKANASWLDVMQLCLKGPAKEWFRQEVLCLDRAIRKWTFRGAVLAMHRHFVHEAMAQQATDQFHVLRYDHKTGATAFFNGLWERAPRMVQRPDKYTFRRRFLDGLPHALVEDVLKTWGISTKYLRIEDILREVKAMENVHKYISHHRKQATDLLHSSRLPGPHNAASSSSKRVEDSRGPPRAFKVVRASGLRTYGDRPYRTDYRPKQNQERGPPRASKPHSHNHCLAKPDRKVPAAPMDMSKMTCYRCKGVGHIVSERDKCPKAKGEPQQLFATQEVDEDVEM</sequence>
<gene>
    <name evidence="1" type="ORF">BV22DRAFT_1134540</name>
</gene>
<dbReference type="EMBL" id="MU266777">
    <property type="protein sequence ID" value="KAH7918508.1"/>
    <property type="molecule type" value="Genomic_DNA"/>
</dbReference>
<evidence type="ECO:0000313" key="2">
    <source>
        <dbReference type="Proteomes" id="UP000790709"/>
    </source>
</evidence>